<organism evidence="1 2">
    <name type="scientific">Metapseudomonas lalkuanensis</name>
    <dbReference type="NCBI Taxonomy" id="2604832"/>
    <lineage>
        <taxon>Bacteria</taxon>
        <taxon>Pseudomonadati</taxon>
        <taxon>Pseudomonadota</taxon>
        <taxon>Gammaproteobacteria</taxon>
        <taxon>Pseudomonadales</taxon>
        <taxon>Pseudomonadaceae</taxon>
        <taxon>Metapseudomonas</taxon>
    </lineage>
</organism>
<dbReference type="AlphaFoldDB" id="A0A5J6QEC6"/>
<dbReference type="KEGG" id="plal:FXN65_01955"/>
<accession>A0A5J6QEC6</accession>
<evidence type="ECO:0000313" key="1">
    <source>
        <dbReference type="EMBL" id="QEY60870.1"/>
    </source>
</evidence>
<dbReference type="EMBL" id="CP043311">
    <property type="protein sequence ID" value="QEY60870.1"/>
    <property type="molecule type" value="Genomic_DNA"/>
</dbReference>
<sequence>MRRIFCRRFGGSISPGNPALSRKSDRGIAESVKPVANGQAGFGTAHLAGLARACGSELIREWDAQRPVSGRRQDCVLQSRLKSLPQSMALCCLGKPQVRLSPGASPTTYKGR</sequence>
<reference evidence="1 2" key="1">
    <citation type="submission" date="2019-08" db="EMBL/GenBank/DDBJ databases">
        <title>Whole-genome Sequencing of e-waste polymer degrading bacterium Pseudomonas sp. strain PE08.</title>
        <authorList>
            <person name="Kirdat K."/>
            <person name="Debbarma P."/>
            <person name="Narawade N."/>
            <person name="Suyal D."/>
            <person name="Thorat V."/>
            <person name="Shouche Y."/>
            <person name="Goel R."/>
            <person name="Yadav A."/>
        </authorList>
    </citation>
    <scope>NUCLEOTIDE SEQUENCE [LARGE SCALE GENOMIC DNA]</scope>
    <source>
        <strain evidence="1 2">PE08</strain>
    </source>
</reference>
<proteinExistence type="predicted"/>
<dbReference type="Proteomes" id="UP000327179">
    <property type="component" value="Chromosome"/>
</dbReference>
<protein>
    <submittedName>
        <fullName evidence="1">Uncharacterized protein</fullName>
    </submittedName>
</protein>
<keyword evidence="2" id="KW-1185">Reference proteome</keyword>
<gene>
    <name evidence="1" type="ORF">FXN65_01955</name>
</gene>
<name>A0A5J6QEC6_9GAMM</name>
<evidence type="ECO:0000313" key="2">
    <source>
        <dbReference type="Proteomes" id="UP000327179"/>
    </source>
</evidence>